<evidence type="ECO:0000313" key="2">
    <source>
        <dbReference type="Proteomes" id="UP000018766"/>
    </source>
</evidence>
<organism evidence="1 2">
    <name type="scientific">Pelistega indica</name>
    <dbReference type="NCBI Taxonomy" id="1414851"/>
    <lineage>
        <taxon>Bacteria</taxon>
        <taxon>Pseudomonadati</taxon>
        <taxon>Pseudomonadota</taxon>
        <taxon>Betaproteobacteria</taxon>
        <taxon>Burkholderiales</taxon>
        <taxon>Alcaligenaceae</taxon>
        <taxon>Pelistega</taxon>
    </lineage>
</organism>
<sequence length="52" mass="6031">MIVGQWMIKKQETKQNQHLCYRDLILASEIDGKISNKMTVNLFLPSIIPSKK</sequence>
<dbReference type="AlphaFoldDB" id="V8FZ33"/>
<keyword evidence="2" id="KW-1185">Reference proteome</keyword>
<accession>V8FZ33</accession>
<dbReference type="EMBL" id="AYSV01000102">
    <property type="protein sequence ID" value="ETD68712.1"/>
    <property type="molecule type" value="Genomic_DNA"/>
</dbReference>
<comment type="caution">
    <text evidence="1">The sequence shown here is derived from an EMBL/GenBank/DDBJ whole genome shotgun (WGS) entry which is preliminary data.</text>
</comment>
<gene>
    <name evidence="1" type="ORF">V757_09920</name>
</gene>
<protein>
    <submittedName>
        <fullName evidence="1">Uncharacterized protein</fullName>
    </submittedName>
</protein>
<name>V8FZ33_9BURK</name>
<proteinExistence type="predicted"/>
<reference evidence="1 2" key="1">
    <citation type="submission" date="2013-11" db="EMBL/GenBank/DDBJ databases">
        <title>Genomic analysis of Pelistega sp. HM-7.</title>
        <authorList>
            <person name="Kumbhare S.V."/>
            <person name="Shetty S.A."/>
            <person name="Sharma O."/>
            <person name="Dhotre D.P."/>
        </authorList>
    </citation>
    <scope>NUCLEOTIDE SEQUENCE [LARGE SCALE GENOMIC DNA]</scope>
    <source>
        <strain evidence="1 2">HM-7</strain>
    </source>
</reference>
<evidence type="ECO:0000313" key="1">
    <source>
        <dbReference type="EMBL" id="ETD68712.1"/>
    </source>
</evidence>
<dbReference type="Proteomes" id="UP000018766">
    <property type="component" value="Unassembled WGS sequence"/>
</dbReference>